<comment type="caution">
    <text evidence="1">The sequence shown here is derived from an EMBL/GenBank/DDBJ whole genome shotgun (WGS) entry which is preliminary data.</text>
</comment>
<reference evidence="1 2" key="1">
    <citation type="submission" date="2020-08" db="EMBL/GenBank/DDBJ databases">
        <title>Genomic Encyclopedia of Type Strains, Phase IV (KMG-IV): sequencing the most valuable type-strain genomes for metagenomic binning, comparative biology and taxonomic classification.</title>
        <authorList>
            <person name="Goeker M."/>
        </authorList>
    </citation>
    <scope>NUCLEOTIDE SEQUENCE [LARGE SCALE GENOMIC DNA]</scope>
    <source>
        <strain evidence="1 2">DSM 106146</strain>
    </source>
</reference>
<sequence length="55" mass="6134">MFPQTTKFNDMFPHTGDIHAGVSGHVETVVFLSKLKTDKHIEVELEMDELGSCGE</sequence>
<gene>
    <name evidence="1" type="ORF">HNP82_002844</name>
</gene>
<organism evidence="1 2">
    <name type="scientific">Catenibacillus scindens</name>
    <dbReference type="NCBI Taxonomy" id="673271"/>
    <lineage>
        <taxon>Bacteria</taxon>
        <taxon>Bacillati</taxon>
        <taxon>Bacillota</taxon>
        <taxon>Clostridia</taxon>
        <taxon>Lachnospirales</taxon>
        <taxon>Lachnospiraceae</taxon>
        <taxon>Catenibacillus</taxon>
    </lineage>
</organism>
<dbReference type="EMBL" id="JACHFW010000014">
    <property type="protein sequence ID" value="MBB5265693.1"/>
    <property type="molecule type" value="Genomic_DNA"/>
</dbReference>
<evidence type="ECO:0000313" key="2">
    <source>
        <dbReference type="Proteomes" id="UP000543642"/>
    </source>
</evidence>
<name>A0A7W8HC81_9FIRM</name>
<proteinExistence type="predicted"/>
<dbReference type="RefSeq" id="WP_183775808.1">
    <property type="nucleotide sequence ID" value="NZ_JACHFW010000014.1"/>
</dbReference>
<accession>A0A7W8HC81</accession>
<evidence type="ECO:0000313" key="1">
    <source>
        <dbReference type="EMBL" id="MBB5265693.1"/>
    </source>
</evidence>
<protein>
    <submittedName>
        <fullName evidence="1">Uncharacterized protein</fullName>
    </submittedName>
</protein>
<dbReference type="Proteomes" id="UP000543642">
    <property type="component" value="Unassembled WGS sequence"/>
</dbReference>
<dbReference type="AlphaFoldDB" id="A0A7W8HC81"/>
<keyword evidence="2" id="KW-1185">Reference proteome</keyword>